<sequence>MLLDITHPNKKQETLINDLVGKKFSFFKILKMKGVASKRIMVKDVSPNLLFVLNSVENVNYANLELRPSGLIIRITKGLKRFAWAIPYYQLVIYNLNGSSIHAQGKFIHFKANTLFKENKSFFNKLLDEKIKYDTNYSFQNVV</sequence>
<evidence type="ECO:0000313" key="2">
    <source>
        <dbReference type="Proteomes" id="UP001589585"/>
    </source>
</evidence>
<gene>
    <name evidence="1" type="ORF">ACFFU9_01345</name>
</gene>
<dbReference type="Proteomes" id="UP001589585">
    <property type="component" value="Unassembled WGS sequence"/>
</dbReference>
<accession>A0ABV5F8C4</accession>
<reference evidence="1 2" key="1">
    <citation type="submission" date="2024-09" db="EMBL/GenBank/DDBJ databases">
        <authorList>
            <person name="Sun Q."/>
            <person name="Mori K."/>
        </authorList>
    </citation>
    <scope>NUCLEOTIDE SEQUENCE [LARGE SCALE GENOMIC DNA]</scope>
    <source>
        <strain evidence="1 2">CECT 8622</strain>
    </source>
</reference>
<keyword evidence="2" id="KW-1185">Reference proteome</keyword>
<comment type="caution">
    <text evidence="1">The sequence shown here is derived from an EMBL/GenBank/DDBJ whole genome shotgun (WGS) entry which is preliminary data.</text>
</comment>
<evidence type="ECO:0000313" key="1">
    <source>
        <dbReference type="EMBL" id="MFB9055373.1"/>
    </source>
</evidence>
<dbReference type="RefSeq" id="WP_379859558.1">
    <property type="nucleotide sequence ID" value="NZ_JBHMFC010000005.1"/>
</dbReference>
<protein>
    <recommendedName>
        <fullName evidence="3">Arginyl-tRNA synthetase</fullName>
    </recommendedName>
</protein>
<dbReference type="EMBL" id="JBHMFC010000005">
    <property type="protein sequence ID" value="MFB9055373.1"/>
    <property type="molecule type" value="Genomic_DNA"/>
</dbReference>
<evidence type="ECO:0008006" key="3">
    <source>
        <dbReference type="Google" id="ProtNLM"/>
    </source>
</evidence>
<name>A0ABV5F8C4_9FLAO</name>
<proteinExistence type="predicted"/>
<organism evidence="1 2">
    <name type="scientific">Mariniflexile ostreae</name>
    <dbReference type="NCBI Taxonomy" id="1520892"/>
    <lineage>
        <taxon>Bacteria</taxon>
        <taxon>Pseudomonadati</taxon>
        <taxon>Bacteroidota</taxon>
        <taxon>Flavobacteriia</taxon>
        <taxon>Flavobacteriales</taxon>
        <taxon>Flavobacteriaceae</taxon>
        <taxon>Mariniflexile</taxon>
    </lineage>
</organism>